<keyword evidence="2" id="KW-1185">Reference proteome</keyword>
<gene>
    <name evidence="1" type="ORF">SCNU_09401</name>
</gene>
<accession>F1YIS6</accession>
<sequence>MRQRAIGPQTADPAADEHLLRAVLTGAHLVRFLSGRYRARVLRSILSRFARRRARVSRAVLVAAVGATVLGAAACGGSDDPEPSLPSALLTADRLPADFTVVPMMVNDLIVSNRNTLEQSKTVAFTPAECAPTADAEFNPQLTEDNSALLVAQSDNGTFSELLSSVRRDVDADRRSTTGPCAVVTAVPSRGTLAGARIVTTTVELPALRDPAVEQAFLIRNDSVTTLSGGEVRARTGLMANVLVRRADGEVVTLQVGLSTAERPVTEEERAAVVPGSPLVAAPVSDDDFVRLVRDAVARVAD</sequence>
<organism evidence="1 2">
    <name type="scientific">Gordonia neofelifaecis NRRL B-59395</name>
    <dbReference type="NCBI Taxonomy" id="644548"/>
    <lineage>
        <taxon>Bacteria</taxon>
        <taxon>Bacillati</taxon>
        <taxon>Actinomycetota</taxon>
        <taxon>Actinomycetes</taxon>
        <taxon>Mycobacteriales</taxon>
        <taxon>Gordoniaceae</taxon>
        <taxon>Gordonia</taxon>
    </lineage>
</organism>
<dbReference type="eggNOG" id="ENOG5033T7M">
    <property type="taxonomic scope" value="Bacteria"/>
</dbReference>
<evidence type="ECO:0000313" key="1">
    <source>
        <dbReference type="EMBL" id="EGD55464.1"/>
    </source>
</evidence>
<dbReference type="STRING" id="644548.SCNU_09401"/>
<dbReference type="Proteomes" id="UP000035065">
    <property type="component" value="Unassembled WGS sequence"/>
</dbReference>
<reference evidence="1 2" key="1">
    <citation type="journal article" date="2011" name="J. Bacteriol.">
        <title>Draft Genome Sequence of Gordonia neofelifaecis NRRL B-59395, a Cholesterol-Degrading Actinomycete.</title>
        <authorList>
            <person name="Ge F."/>
            <person name="Li W."/>
            <person name="Chen G."/>
            <person name="Liu Y."/>
            <person name="Zhang G."/>
            <person name="Yong B."/>
            <person name="Wang Q."/>
            <person name="Wang N."/>
            <person name="Huang Z."/>
            <person name="Li W."/>
            <person name="Wang J."/>
            <person name="Wu C."/>
            <person name="Xie Q."/>
            <person name="Liu G."/>
        </authorList>
    </citation>
    <scope>NUCLEOTIDE SEQUENCE [LARGE SCALE GENOMIC DNA]</scope>
    <source>
        <strain evidence="1 2">NRRL B-59395</strain>
    </source>
</reference>
<proteinExistence type="predicted"/>
<protein>
    <submittedName>
        <fullName evidence="1">Uncharacterized protein</fullName>
    </submittedName>
</protein>
<evidence type="ECO:0000313" key="2">
    <source>
        <dbReference type="Proteomes" id="UP000035065"/>
    </source>
</evidence>
<comment type="caution">
    <text evidence="1">The sequence shown here is derived from an EMBL/GenBank/DDBJ whole genome shotgun (WGS) entry which is preliminary data.</text>
</comment>
<dbReference type="AlphaFoldDB" id="F1YIS6"/>
<dbReference type="EMBL" id="AEUD01000006">
    <property type="protein sequence ID" value="EGD55464.1"/>
    <property type="molecule type" value="Genomic_DNA"/>
</dbReference>
<name>F1YIS6_9ACTN</name>